<evidence type="ECO:0000256" key="2">
    <source>
        <dbReference type="ARBA" id="ARBA00022692"/>
    </source>
</evidence>
<dbReference type="Proteomes" id="UP000178485">
    <property type="component" value="Chromosome i"/>
</dbReference>
<proteinExistence type="predicted"/>
<organism evidence="7 8">
    <name type="scientific">Petrimonas mucosa</name>
    <dbReference type="NCBI Taxonomy" id="1642646"/>
    <lineage>
        <taxon>Bacteria</taxon>
        <taxon>Pseudomonadati</taxon>
        <taxon>Bacteroidota</taxon>
        <taxon>Bacteroidia</taxon>
        <taxon>Bacteroidales</taxon>
        <taxon>Dysgonomonadaceae</taxon>
        <taxon>Petrimonas</taxon>
    </lineage>
</organism>
<dbReference type="Gene3D" id="1.10.287.1260">
    <property type="match status" value="1"/>
</dbReference>
<dbReference type="RefSeq" id="WP_071138365.1">
    <property type="nucleotide sequence ID" value="NZ_DUQN01000116.1"/>
</dbReference>
<evidence type="ECO:0000256" key="3">
    <source>
        <dbReference type="ARBA" id="ARBA00022989"/>
    </source>
</evidence>
<dbReference type="EMBL" id="LT608328">
    <property type="protein sequence ID" value="SCM59465.1"/>
    <property type="molecule type" value="Genomic_DNA"/>
</dbReference>
<dbReference type="AlphaFoldDB" id="A0A1G4GAE6"/>
<keyword evidence="8" id="KW-1185">Reference proteome</keyword>
<feature type="transmembrane region" description="Helical" evidence="5">
    <location>
        <begin position="95"/>
        <end position="116"/>
    </location>
</feature>
<dbReference type="PANTHER" id="PTHR30566:SF25">
    <property type="entry name" value="INNER MEMBRANE PROTEIN"/>
    <property type="match status" value="1"/>
</dbReference>
<dbReference type="InterPro" id="IPR006685">
    <property type="entry name" value="MscS_channel_2nd"/>
</dbReference>
<dbReference type="GO" id="GO:0016020">
    <property type="term" value="C:membrane"/>
    <property type="evidence" value="ECO:0007669"/>
    <property type="project" value="UniProtKB-SubCell"/>
</dbReference>
<evidence type="ECO:0000259" key="6">
    <source>
        <dbReference type="Pfam" id="PF00924"/>
    </source>
</evidence>
<feature type="transmembrane region" description="Helical" evidence="5">
    <location>
        <begin position="166"/>
        <end position="185"/>
    </location>
</feature>
<dbReference type="KEGG" id="pmuc:ING2E5A_2669"/>
<evidence type="ECO:0000256" key="4">
    <source>
        <dbReference type="ARBA" id="ARBA00023136"/>
    </source>
</evidence>
<accession>A0A1G4GAE6</accession>
<dbReference type="InterPro" id="IPR010920">
    <property type="entry name" value="LSM_dom_sf"/>
</dbReference>
<keyword evidence="4 5" id="KW-0472">Membrane</keyword>
<evidence type="ECO:0000256" key="1">
    <source>
        <dbReference type="ARBA" id="ARBA00004370"/>
    </source>
</evidence>
<dbReference type="Pfam" id="PF00924">
    <property type="entry name" value="MS_channel_2nd"/>
    <property type="match status" value="1"/>
</dbReference>
<reference evidence="7 8" key="1">
    <citation type="submission" date="2016-08" db="EMBL/GenBank/DDBJ databases">
        <authorList>
            <person name="Seilhamer J.J."/>
        </authorList>
    </citation>
    <scope>NUCLEOTIDE SEQUENCE [LARGE SCALE GENOMIC DNA]</scope>
    <source>
        <strain evidence="7">ING2-E5A</strain>
    </source>
</reference>
<evidence type="ECO:0000313" key="7">
    <source>
        <dbReference type="EMBL" id="SCM59465.1"/>
    </source>
</evidence>
<sequence>MNNVTDLITENRWQHLFVLLIFIVLFVLLTLASNIIFKKLRNRALRSKSLIDDFIVRLFKVPSVWITFSILLNLFNSFLDKSSRIYGIMQKAGQILLILSIGWLVVQAVRAIFRYFQNKLDVNQPDNLIARRRLTQLNMIEKVLIVTAVIVFTGIALMSFETVKGLGMSLLASAGVLGIVVGLAAQRSVGQILSGVQIAITQPIRLDDVVVIEGEWGRIEEINITYAVVKIWDERRLIVPIDYFLNNPIQNWTRTSSNILGTVFLYVSYDLPLDPLREKLAAIVKSDPNWDGRVQNIQVTDSKQWYKEIRVLVSSENSSKNWNLRVSVREKLIDFINENYPGSFARISTTGEAKQRHTATGG</sequence>
<evidence type="ECO:0000256" key="5">
    <source>
        <dbReference type="SAM" id="Phobius"/>
    </source>
</evidence>
<feature type="transmembrane region" description="Helical" evidence="5">
    <location>
        <begin position="137"/>
        <end position="160"/>
    </location>
</feature>
<dbReference type="STRING" id="1642646.ING2E5A_2669"/>
<name>A0A1G4GAE6_9BACT</name>
<dbReference type="SUPFAM" id="SSF50182">
    <property type="entry name" value="Sm-like ribonucleoproteins"/>
    <property type="match status" value="1"/>
</dbReference>
<keyword evidence="2 5" id="KW-0812">Transmembrane</keyword>
<protein>
    <submittedName>
        <fullName evidence="7">Putative MscS family protein aq_812</fullName>
    </submittedName>
</protein>
<feature type="domain" description="Mechanosensitive ion channel MscS" evidence="6">
    <location>
        <begin position="188"/>
        <end position="254"/>
    </location>
</feature>
<dbReference type="Gene3D" id="2.30.30.60">
    <property type="match status" value="1"/>
</dbReference>
<feature type="transmembrane region" description="Helical" evidence="5">
    <location>
        <begin position="58"/>
        <end position="75"/>
    </location>
</feature>
<feature type="transmembrane region" description="Helical" evidence="5">
    <location>
        <begin position="16"/>
        <end position="37"/>
    </location>
</feature>
<dbReference type="GO" id="GO:0008381">
    <property type="term" value="F:mechanosensitive monoatomic ion channel activity"/>
    <property type="evidence" value="ECO:0007669"/>
    <property type="project" value="UniProtKB-ARBA"/>
</dbReference>
<dbReference type="InterPro" id="IPR023408">
    <property type="entry name" value="MscS_beta-dom_sf"/>
</dbReference>
<comment type="subcellular location">
    <subcellularLocation>
        <location evidence="1">Membrane</location>
    </subcellularLocation>
</comment>
<gene>
    <name evidence="7" type="ORF">ING2E5A_2669</name>
</gene>
<keyword evidence="3 5" id="KW-1133">Transmembrane helix</keyword>
<evidence type="ECO:0000313" key="8">
    <source>
        <dbReference type="Proteomes" id="UP000178485"/>
    </source>
</evidence>
<dbReference type="PANTHER" id="PTHR30566">
    <property type="entry name" value="YNAI-RELATED MECHANOSENSITIVE ION CHANNEL"/>
    <property type="match status" value="1"/>
</dbReference>